<dbReference type="AlphaFoldDB" id="Q1IWL1"/>
<evidence type="ECO:0000256" key="1">
    <source>
        <dbReference type="SAM" id="MobiDB-lite"/>
    </source>
</evidence>
<dbReference type="HOGENOM" id="CLU_2583905_0_0_0"/>
<dbReference type="STRING" id="319795.Dgeo_2079"/>
<proteinExistence type="predicted"/>
<sequence>MTPILRFCFAFFRGNGEEENLCLLPEEQVPGITLVDIGLPSRQGNASSPERAGAHASTESVPAAATPRMTCVSSRKNPTW</sequence>
<evidence type="ECO:0000313" key="2">
    <source>
        <dbReference type="EMBL" id="ABF46373.1"/>
    </source>
</evidence>
<reference evidence="2" key="1">
    <citation type="submission" date="2006-04" db="EMBL/GenBank/DDBJ databases">
        <title>Complete sequence of chromosome of Deinococcus geothermalis DSM 11300.</title>
        <authorList>
            <consortium name="US DOE Joint Genome Institute"/>
            <person name="Copeland A."/>
            <person name="Lucas S."/>
            <person name="Lapidus A."/>
            <person name="Barry K."/>
            <person name="Detter J.C."/>
            <person name="Glavina del Rio T."/>
            <person name="Hammon N."/>
            <person name="Israni S."/>
            <person name="Dalin E."/>
            <person name="Tice H."/>
            <person name="Pitluck S."/>
            <person name="Brettin T."/>
            <person name="Bruce D."/>
            <person name="Han C."/>
            <person name="Tapia R."/>
            <person name="Saunders E."/>
            <person name="Gilna P."/>
            <person name="Schmutz J."/>
            <person name="Larimer F."/>
            <person name="Land M."/>
            <person name="Hauser L."/>
            <person name="Kyrpides N."/>
            <person name="Kim E."/>
            <person name="Daly M.J."/>
            <person name="Fredrickson J.K."/>
            <person name="Makarova K.S."/>
            <person name="Gaidamakova E.K."/>
            <person name="Zhai M."/>
            <person name="Richardson P."/>
        </authorList>
    </citation>
    <scope>NUCLEOTIDE SEQUENCE</scope>
    <source>
        <strain evidence="2">DSM 11300</strain>
    </source>
</reference>
<name>Q1IWL1_DEIGD</name>
<dbReference type="KEGG" id="dge:Dgeo_2079"/>
<dbReference type="EMBL" id="CP000359">
    <property type="protein sequence ID" value="ABF46373.1"/>
    <property type="molecule type" value="Genomic_DNA"/>
</dbReference>
<dbReference type="Proteomes" id="UP000002431">
    <property type="component" value="Chromosome"/>
</dbReference>
<protein>
    <submittedName>
        <fullName evidence="2">Uncharacterized protein</fullName>
    </submittedName>
</protein>
<evidence type="ECO:0000313" key="3">
    <source>
        <dbReference type="Proteomes" id="UP000002431"/>
    </source>
</evidence>
<organism evidence="2 3">
    <name type="scientific">Deinococcus geothermalis (strain DSM 11300 / CIP 105573 / AG-3a)</name>
    <dbReference type="NCBI Taxonomy" id="319795"/>
    <lineage>
        <taxon>Bacteria</taxon>
        <taxon>Thermotogati</taxon>
        <taxon>Deinococcota</taxon>
        <taxon>Deinococci</taxon>
        <taxon>Deinococcales</taxon>
        <taxon>Deinococcaceae</taxon>
        <taxon>Deinococcus</taxon>
    </lineage>
</organism>
<feature type="region of interest" description="Disordered" evidence="1">
    <location>
        <begin position="39"/>
        <end position="80"/>
    </location>
</feature>
<gene>
    <name evidence="2" type="ordered locus">Dgeo_2079</name>
</gene>
<feature type="compositionally biased region" description="Polar residues" evidence="1">
    <location>
        <begin position="71"/>
        <end position="80"/>
    </location>
</feature>
<accession>Q1IWL1</accession>
<keyword evidence="3" id="KW-1185">Reference proteome</keyword>